<dbReference type="InParanoid" id="A0A1S0U8X7"/>
<name>A0A1S0U8X7_LOALO</name>
<gene>
    <name evidence="1" type="ORF">LOAG_02260</name>
</gene>
<dbReference type="KEGG" id="loa:LOAG_02260"/>
<evidence type="ECO:0000313" key="1">
    <source>
        <dbReference type="EMBL" id="EFO26220.1"/>
    </source>
</evidence>
<organism evidence="1">
    <name type="scientific">Loa loa</name>
    <name type="common">Eye worm</name>
    <name type="synonym">Filaria loa</name>
    <dbReference type="NCBI Taxonomy" id="7209"/>
    <lineage>
        <taxon>Eukaryota</taxon>
        <taxon>Metazoa</taxon>
        <taxon>Ecdysozoa</taxon>
        <taxon>Nematoda</taxon>
        <taxon>Chromadorea</taxon>
        <taxon>Rhabditida</taxon>
        <taxon>Spirurina</taxon>
        <taxon>Spiruromorpha</taxon>
        <taxon>Filarioidea</taxon>
        <taxon>Onchocercidae</taxon>
        <taxon>Loa</taxon>
    </lineage>
</organism>
<accession>A0A1S0U8X7</accession>
<dbReference type="GeneID" id="9939651"/>
<reference evidence="1" key="1">
    <citation type="submission" date="2012-04" db="EMBL/GenBank/DDBJ databases">
        <title>The Genome Sequence of Loa loa.</title>
        <authorList>
            <consortium name="The Broad Institute Genome Sequencing Platform"/>
            <consortium name="Broad Institute Genome Sequencing Center for Infectious Disease"/>
            <person name="Nutman T.B."/>
            <person name="Fink D.L."/>
            <person name="Russ C."/>
            <person name="Young S."/>
            <person name="Zeng Q."/>
            <person name="Gargeya S."/>
            <person name="Alvarado L."/>
            <person name="Berlin A."/>
            <person name="Chapman S.B."/>
            <person name="Chen Z."/>
            <person name="Freedman E."/>
            <person name="Gellesch M."/>
            <person name="Goldberg J."/>
            <person name="Griggs A."/>
            <person name="Gujja S."/>
            <person name="Heilman E.R."/>
            <person name="Heiman D."/>
            <person name="Howarth C."/>
            <person name="Mehta T."/>
            <person name="Neiman D."/>
            <person name="Pearson M."/>
            <person name="Roberts A."/>
            <person name="Saif S."/>
            <person name="Shea T."/>
            <person name="Shenoy N."/>
            <person name="Sisk P."/>
            <person name="Stolte C."/>
            <person name="Sykes S."/>
            <person name="White J."/>
            <person name="Yandava C."/>
            <person name="Haas B."/>
            <person name="Henn M.R."/>
            <person name="Nusbaum C."/>
            <person name="Birren B."/>
        </authorList>
    </citation>
    <scope>NUCLEOTIDE SEQUENCE [LARGE SCALE GENOMIC DNA]</scope>
</reference>
<dbReference type="CTD" id="9939651"/>
<dbReference type="EMBL" id="JH712122">
    <property type="protein sequence ID" value="EFO26220.1"/>
    <property type="molecule type" value="Genomic_DNA"/>
</dbReference>
<proteinExistence type="predicted"/>
<dbReference type="RefSeq" id="XP_003137846.1">
    <property type="nucleotide sequence ID" value="XM_003137798.1"/>
</dbReference>
<dbReference type="AlphaFoldDB" id="A0A1S0U8X7"/>
<sequence>MMLTMIGMLQEFSRRKRAKWMITKEAKLEVYLKWFAFDSFSPPLQRQLLIYSLWDNESDKIELYSTENGAEVEHIYRQQIHYKYIDFFMNIIYCNNILILIQKQKHLDPKTRKKCRIRISPSDTQHTLKVR</sequence>
<protein>
    <submittedName>
        <fullName evidence="1">Uncharacterized protein</fullName>
    </submittedName>
</protein>